<protein>
    <submittedName>
        <fullName evidence="1">Unnamed protein product</fullName>
    </submittedName>
</protein>
<organism evidence="1 2">
    <name type="scientific">Ambrosiozyma monospora</name>
    <name type="common">Yeast</name>
    <name type="synonym">Endomycopsis monosporus</name>
    <dbReference type="NCBI Taxonomy" id="43982"/>
    <lineage>
        <taxon>Eukaryota</taxon>
        <taxon>Fungi</taxon>
        <taxon>Dikarya</taxon>
        <taxon>Ascomycota</taxon>
        <taxon>Saccharomycotina</taxon>
        <taxon>Pichiomycetes</taxon>
        <taxon>Pichiales</taxon>
        <taxon>Pichiaceae</taxon>
        <taxon>Ambrosiozyma</taxon>
    </lineage>
</organism>
<accession>A0ACB5T4E3</accession>
<comment type="caution">
    <text evidence="1">The sequence shown here is derived from an EMBL/GenBank/DDBJ whole genome shotgun (WGS) entry which is preliminary data.</text>
</comment>
<sequence>MHPSLEQRPSCSTTFVYENGTGKSTEHTYNHDPGCSPQKKKQRATTESAMDNSIDLTANTIDTTANITLDTEPVVSDDVNNSNSRKRGNYFRLLGDDDTAQKHKVFAH</sequence>
<evidence type="ECO:0000313" key="1">
    <source>
        <dbReference type="EMBL" id="GME80030.1"/>
    </source>
</evidence>
<proteinExistence type="predicted"/>
<gene>
    <name evidence="1" type="ORF">Amon02_000424700</name>
</gene>
<keyword evidence="2" id="KW-1185">Reference proteome</keyword>
<name>A0ACB5T4E3_AMBMO</name>
<dbReference type="Proteomes" id="UP001165064">
    <property type="component" value="Unassembled WGS sequence"/>
</dbReference>
<evidence type="ECO:0000313" key="2">
    <source>
        <dbReference type="Proteomes" id="UP001165064"/>
    </source>
</evidence>
<reference evidence="1" key="1">
    <citation type="submission" date="2023-04" db="EMBL/GenBank/DDBJ databases">
        <title>Ambrosiozyma monospora NBRC 10751.</title>
        <authorList>
            <person name="Ichikawa N."/>
            <person name="Sato H."/>
            <person name="Tonouchi N."/>
        </authorList>
    </citation>
    <scope>NUCLEOTIDE SEQUENCE</scope>
    <source>
        <strain evidence="1">NBRC 10751</strain>
    </source>
</reference>
<dbReference type="EMBL" id="BSXS01002865">
    <property type="protein sequence ID" value="GME80030.1"/>
    <property type="molecule type" value="Genomic_DNA"/>
</dbReference>